<dbReference type="GO" id="GO:0005524">
    <property type="term" value="F:ATP binding"/>
    <property type="evidence" value="ECO:0007669"/>
    <property type="project" value="InterPro"/>
</dbReference>
<feature type="region of interest" description="Disordered" evidence="1">
    <location>
        <begin position="603"/>
        <end position="631"/>
    </location>
</feature>
<dbReference type="InterPro" id="IPR046454">
    <property type="entry name" value="GpA_endonuclease"/>
</dbReference>
<evidence type="ECO:0000259" key="2">
    <source>
        <dbReference type="Pfam" id="PF05876"/>
    </source>
</evidence>
<dbReference type="GO" id="GO:0004519">
    <property type="term" value="F:endonuclease activity"/>
    <property type="evidence" value="ECO:0007669"/>
    <property type="project" value="InterPro"/>
</dbReference>
<sequence length="631" mass="71667">MYLETFSQTVKPDPYILMSEWAEEKFQLAEYSAERGSYRLNRTPFMREILEVLSPQHPAQDIVLMKPTQLAGTTGSLIIICFGIDTGLGDMLMMMPTDAMAKRFSKKRLAKTIELMPDLKGKISPAKSRDSANTILDKVYSGGSITLSGSNSGASYRSDTYRVVIGDDLDGFEMDIGGEGDPGELLDARTGSIANSKVYKNSTPTLKETSLIYREYQSSSQGKFYVPCPYCEEFQYFKWGGLDANFGIKFTRDEDRDITDVWYQCEFCRARIDEYKKPSMIEKGKYVHKYPNRKKRGFQYNALYTPIGWKNTWTRLVEKFLIAKKELKTGQPQKMVTFTNTMMAEPWEGLGERPSWEMLAQRVEPYHPQTVPSLGLILTCAVDTHDTRLDVLVKAWGRDEESWLIYYTKLHGDPNSPEVWTALDMIINAGYQHVDGHILHILSICIDSGGHRTPAVYNYCRTRFPKVVAIKGSTRDTAPIIGIKPSTVDVTFGGQTIKGGCQLWTVGGYQAKTTIYSRLNLAGRGGGVYHWPEGTPDDYFKELTAEKLKLRYVKGYPVYEWTMEAGRANHAFDLEVYAYAAAIRAGMNRPGFWDSIERDFKKKQVERPKSEEKTEKKNGFIPQDAGKGWFR</sequence>
<accession>A0A8J6NLB6</accession>
<reference evidence="4 5" key="1">
    <citation type="submission" date="2020-08" db="EMBL/GenBank/DDBJ databases">
        <title>Bridging the membrane lipid divide: bacteria of the FCB group superphylum have the potential to synthesize archaeal ether lipids.</title>
        <authorList>
            <person name="Villanueva L."/>
            <person name="Von Meijenfeldt F.A.B."/>
            <person name="Westbye A.B."/>
            <person name="Yadav S."/>
            <person name="Hopmans E.C."/>
            <person name="Dutilh B.E."/>
            <person name="Sinninghe Damste J.S."/>
        </authorList>
    </citation>
    <scope>NUCLEOTIDE SEQUENCE [LARGE SCALE GENOMIC DNA]</scope>
    <source>
        <strain evidence="4">NIOZ-UU30</strain>
    </source>
</reference>
<comment type="caution">
    <text evidence="4">The sequence shown here is derived from an EMBL/GenBank/DDBJ whole genome shotgun (WGS) entry which is preliminary data.</text>
</comment>
<feature type="compositionally biased region" description="Basic and acidic residues" evidence="1">
    <location>
        <begin position="603"/>
        <end position="618"/>
    </location>
</feature>
<protein>
    <submittedName>
        <fullName evidence="4">Phage terminase large subunit family protein</fullName>
    </submittedName>
</protein>
<evidence type="ECO:0000259" key="3">
    <source>
        <dbReference type="Pfam" id="PF20454"/>
    </source>
</evidence>
<evidence type="ECO:0000313" key="4">
    <source>
        <dbReference type="EMBL" id="MBC8360930.1"/>
    </source>
</evidence>
<dbReference type="GO" id="GO:0016887">
    <property type="term" value="F:ATP hydrolysis activity"/>
    <property type="evidence" value="ECO:0007669"/>
    <property type="project" value="InterPro"/>
</dbReference>
<feature type="domain" description="Terminase large subunit GpA endonuclease" evidence="3">
    <location>
        <begin position="296"/>
        <end position="588"/>
    </location>
</feature>
<evidence type="ECO:0000256" key="1">
    <source>
        <dbReference type="SAM" id="MobiDB-lite"/>
    </source>
</evidence>
<dbReference type="Pfam" id="PF05876">
    <property type="entry name" value="GpA_ATPase"/>
    <property type="match status" value="1"/>
</dbReference>
<gene>
    <name evidence="4" type="ORF">H8E23_06000</name>
</gene>
<dbReference type="AlphaFoldDB" id="A0A8J6NLB6"/>
<name>A0A8J6NLB6_9BACT</name>
<organism evidence="4 5">
    <name type="scientific">Candidatus Desulfatibia profunda</name>
    <dbReference type="NCBI Taxonomy" id="2841695"/>
    <lineage>
        <taxon>Bacteria</taxon>
        <taxon>Pseudomonadati</taxon>
        <taxon>Thermodesulfobacteriota</taxon>
        <taxon>Desulfobacteria</taxon>
        <taxon>Desulfobacterales</taxon>
        <taxon>Desulfobacterales incertae sedis</taxon>
        <taxon>Candidatus Desulfatibia</taxon>
    </lineage>
</organism>
<dbReference type="Pfam" id="PF20454">
    <property type="entry name" value="GpA_nuclease"/>
    <property type="match status" value="1"/>
</dbReference>
<dbReference type="HAMAP" id="MF_04144">
    <property type="entry name" value="TERL_LAMBDA"/>
    <property type="match status" value="1"/>
</dbReference>
<dbReference type="InterPro" id="IPR027417">
    <property type="entry name" value="P-loop_NTPase"/>
</dbReference>
<dbReference type="InterPro" id="IPR046453">
    <property type="entry name" value="GpA_ATPase"/>
</dbReference>
<evidence type="ECO:0000313" key="5">
    <source>
        <dbReference type="Proteomes" id="UP000603434"/>
    </source>
</evidence>
<dbReference type="Proteomes" id="UP000603434">
    <property type="component" value="Unassembled WGS sequence"/>
</dbReference>
<proteinExistence type="inferred from homology"/>
<dbReference type="Gene3D" id="3.40.50.300">
    <property type="entry name" value="P-loop containing nucleotide triphosphate hydrolases"/>
    <property type="match status" value="1"/>
</dbReference>
<dbReference type="InterPro" id="IPR008866">
    <property type="entry name" value="Phage_lambda_GpA-like"/>
</dbReference>
<dbReference type="EMBL" id="JACNJH010000113">
    <property type="protein sequence ID" value="MBC8360930.1"/>
    <property type="molecule type" value="Genomic_DNA"/>
</dbReference>
<feature type="domain" description="Phage terminase large subunit GpA ATPase" evidence="2">
    <location>
        <begin position="32"/>
        <end position="285"/>
    </location>
</feature>